<name>A0ABV2AMU5_9EUKA</name>
<dbReference type="Proteomes" id="UP001439008">
    <property type="component" value="Unassembled WGS sequence"/>
</dbReference>
<evidence type="ECO:0000313" key="2">
    <source>
        <dbReference type="EMBL" id="MES1920632.1"/>
    </source>
</evidence>
<feature type="domain" description="LicD/FKTN/FKRP nucleotidyltransferase" evidence="1">
    <location>
        <begin position="97"/>
        <end position="195"/>
    </location>
</feature>
<dbReference type="InterPro" id="IPR007074">
    <property type="entry name" value="LicD/FKTN/FKRP_NTP_transf"/>
</dbReference>
<sequence>MLFLHNAKLFSFKSNFIHPIKIETIEKPIYYIDNSTKTKIPLAHSFTLTAFPEKPQTTFYESKDILDERLLPFKRRMSKQEFEKGVRLLQALSKAFKQNNVTWWLSHGTLLGQQYFQSVIPWDDDIDIKVVGAQLSIFRILSDFCRNNPTFKVSTFNSKNRMKIIKFYFRNGDEISGFTHKFPFVDIFPVQIGEKRVKHVTNALSREENLEDLFPLKNGLFGSFLFPIPRKPLKILTQNYFRGYGYWKYCINGYDHRRERATKRSKILAKYLFERYGFFDHEIKTFKKPGGDFAYALTDI</sequence>
<accession>A0ABV2AMU5</accession>
<dbReference type="PANTHER" id="PTHR43404:SF1">
    <property type="entry name" value="MNN4P"/>
    <property type="match status" value="1"/>
</dbReference>
<dbReference type="Pfam" id="PF04991">
    <property type="entry name" value="LicD"/>
    <property type="match status" value="1"/>
</dbReference>
<dbReference type="PANTHER" id="PTHR43404">
    <property type="entry name" value="LIPOPOLYSACCHARIDE CHOLINEPHOSPHOTRANSFERASE LICD"/>
    <property type="match status" value="1"/>
</dbReference>
<organism evidence="2 3">
    <name type="scientific">Bonamia ostreae</name>
    <dbReference type="NCBI Taxonomy" id="126728"/>
    <lineage>
        <taxon>Eukaryota</taxon>
        <taxon>Sar</taxon>
        <taxon>Rhizaria</taxon>
        <taxon>Endomyxa</taxon>
        <taxon>Ascetosporea</taxon>
        <taxon>Haplosporida</taxon>
        <taxon>Bonamia</taxon>
    </lineage>
</organism>
<gene>
    <name evidence="2" type="ORF">MHBO_002285</name>
</gene>
<dbReference type="InterPro" id="IPR052942">
    <property type="entry name" value="LPS_cholinephosphotransferase"/>
</dbReference>
<proteinExistence type="predicted"/>
<dbReference type="EMBL" id="JBDODL010000779">
    <property type="protein sequence ID" value="MES1920632.1"/>
    <property type="molecule type" value="Genomic_DNA"/>
</dbReference>
<comment type="caution">
    <text evidence="2">The sequence shown here is derived from an EMBL/GenBank/DDBJ whole genome shotgun (WGS) entry which is preliminary data.</text>
</comment>
<reference evidence="2 3" key="1">
    <citation type="journal article" date="2024" name="BMC Biol.">
        <title>Comparative genomics of Ascetosporea gives new insight into the evolutionary basis for animal parasitism in Rhizaria.</title>
        <authorList>
            <person name="Hiltunen Thoren M."/>
            <person name="Onut-Brannstrom I."/>
            <person name="Alfjorden A."/>
            <person name="Peckova H."/>
            <person name="Swords F."/>
            <person name="Hooper C."/>
            <person name="Holzer A.S."/>
            <person name="Bass D."/>
            <person name="Burki F."/>
        </authorList>
    </citation>
    <scope>NUCLEOTIDE SEQUENCE [LARGE SCALE GENOMIC DNA]</scope>
    <source>
        <strain evidence="2">20-A016</strain>
    </source>
</reference>
<keyword evidence="3" id="KW-1185">Reference proteome</keyword>
<protein>
    <recommendedName>
        <fullName evidence="1">LicD/FKTN/FKRP nucleotidyltransferase domain-containing protein</fullName>
    </recommendedName>
</protein>
<evidence type="ECO:0000313" key="3">
    <source>
        <dbReference type="Proteomes" id="UP001439008"/>
    </source>
</evidence>
<evidence type="ECO:0000259" key="1">
    <source>
        <dbReference type="Pfam" id="PF04991"/>
    </source>
</evidence>